<dbReference type="WormBase" id="F57B1.9b">
    <property type="protein sequence ID" value="CE41415"/>
    <property type="gene ID" value="WBGene00045488"/>
</dbReference>
<dbReference type="PANTHER" id="PTHR31406:SF6">
    <property type="entry name" value="G-PROTEIN COUPLED RECEPTORS FAMILY 1 PROFILE DOMAIN-CONTAINING PROTEIN"/>
    <property type="match status" value="1"/>
</dbReference>
<dbReference type="PANTHER" id="PTHR31406">
    <property type="entry name" value="PROTEIN CBG06702-RELATED"/>
    <property type="match status" value="1"/>
</dbReference>
<dbReference type="Pfam" id="PF04789">
    <property type="entry name" value="DUF621"/>
    <property type="match status" value="1"/>
</dbReference>
<dbReference type="HOGENOM" id="CLU_213483_0_0_1"/>
<name>A7LPI1_CAEEL</name>
<dbReference type="GeneID" id="6418747"/>
<dbReference type="AGR" id="WB:WBGene00045488"/>
<dbReference type="Bgee" id="WBGene00045488">
    <property type="expression patterns" value="Expressed in adult organism and 1 other cell type or tissue"/>
</dbReference>
<dbReference type="RefSeq" id="NP_001122960.1">
    <property type="nucleotide sequence ID" value="NM_001129488.1"/>
</dbReference>
<gene>
    <name evidence="1" type="ORF">CELE_F57B1.9</name>
    <name evidence="1 3" type="ORF">F57B1.9</name>
</gene>
<dbReference type="OrthoDB" id="5848170at2759"/>
<dbReference type="AlphaFoldDB" id="A7LPI1"/>
<dbReference type="Proteomes" id="UP000001940">
    <property type="component" value="Chromosome V"/>
</dbReference>
<accession>A7LPI1</accession>
<evidence type="ECO:0000313" key="2">
    <source>
        <dbReference type="Proteomes" id="UP000001940"/>
    </source>
</evidence>
<sequence length="54" mass="5730">MEILAGAATPCFFFFTSKEIKKMASVKSSMNNSQASSNIRLRNVSSISALGSVA</sequence>
<dbReference type="ExpressionAtlas" id="A7LPI1">
    <property type="expression patterns" value="differential"/>
</dbReference>
<dbReference type="InterPro" id="IPR006874">
    <property type="entry name" value="DUF621"/>
</dbReference>
<protein>
    <submittedName>
        <fullName evidence="1">G_PROTEIN_RECEP_F1_2 domain-containing protein</fullName>
    </submittedName>
</protein>
<dbReference type="UCSC" id="F57B1.9a">
    <property type="organism name" value="c. elegans"/>
</dbReference>
<evidence type="ECO:0000313" key="1">
    <source>
        <dbReference type="EMBL" id="CAO82043.1"/>
    </source>
</evidence>
<keyword evidence="2" id="KW-1185">Reference proteome</keyword>
<organism evidence="1 2">
    <name type="scientific">Caenorhabditis elegans</name>
    <dbReference type="NCBI Taxonomy" id="6239"/>
    <lineage>
        <taxon>Eukaryota</taxon>
        <taxon>Metazoa</taxon>
        <taxon>Ecdysozoa</taxon>
        <taxon>Nematoda</taxon>
        <taxon>Chromadorea</taxon>
        <taxon>Rhabditida</taxon>
        <taxon>Rhabditina</taxon>
        <taxon>Rhabditomorpha</taxon>
        <taxon>Rhabditoidea</taxon>
        <taxon>Rhabditidae</taxon>
        <taxon>Peloderinae</taxon>
        <taxon>Caenorhabditis</taxon>
    </lineage>
</organism>
<dbReference type="CTD" id="6418747"/>
<dbReference type="EMBL" id="BX284605">
    <property type="protein sequence ID" value="CAO82043.1"/>
    <property type="molecule type" value="Genomic_DNA"/>
</dbReference>
<evidence type="ECO:0000313" key="3">
    <source>
        <dbReference type="WormBase" id="F57B1.9b"/>
    </source>
</evidence>
<proteinExistence type="predicted"/>
<reference evidence="1 2" key="1">
    <citation type="journal article" date="1998" name="Science">
        <title>Genome sequence of the nematode C. elegans: a platform for investigating biology.</title>
        <authorList>
            <consortium name="The C. elegans sequencing consortium"/>
            <person name="Sulson J.E."/>
            <person name="Waterston R."/>
        </authorList>
    </citation>
    <scope>NUCLEOTIDE SEQUENCE [LARGE SCALE GENOMIC DNA]</scope>
    <source>
        <strain evidence="1 2">Bristol N2</strain>
    </source>
</reference>